<dbReference type="EMBL" id="CP140153">
    <property type="protein sequence ID" value="WQH16975.1"/>
    <property type="molecule type" value="Genomic_DNA"/>
</dbReference>
<evidence type="ECO:0000313" key="2">
    <source>
        <dbReference type="EMBL" id="WQH16975.1"/>
    </source>
</evidence>
<dbReference type="Proteomes" id="UP001327459">
    <property type="component" value="Chromosome"/>
</dbReference>
<sequence length="192" mass="22206">MLIWVNSLAASLTPRFGPIPAREKALQRFQTSISGWFLVIIRKCDYIGVAEFVCRYRLYFFMAICVWVGFVIVGPVFSGFARTIVFSTPFLRPVHFFFLGIGFWVIFPLFVYSLMLYVAFRFKPTEFPGGWNYEAEGAMPKPCEVVERRLLPSSLTEEYVFITWLIGVLFMTFWIPQIVGGLVSFSVITWIK</sequence>
<organism evidence="2 3">
    <name type="scientific">Guyparkeria halophila</name>
    <dbReference type="NCBI Taxonomy" id="47960"/>
    <lineage>
        <taxon>Bacteria</taxon>
        <taxon>Pseudomonadati</taxon>
        <taxon>Pseudomonadota</taxon>
        <taxon>Gammaproteobacteria</taxon>
        <taxon>Chromatiales</taxon>
        <taxon>Thioalkalibacteraceae</taxon>
        <taxon>Guyparkeria</taxon>
    </lineage>
</organism>
<feature type="transmembrane region" description="Helical" evidence="1">
    <location>
        <begin position="161"/>
        <end position="191"/>
    </location>
</feature>
<accession>A0ABZ0YXS0</accession>
<keyword evidence="1" id="KW-0472">Membrane</keyword>
<dbReference type="RefSeq" id="WP_322521959.1">
    <property type="nucleotide sequence ID" value="NZ_CP140153.1"/>
</dbReference>
<evidence type="ECO:0000313" key="3">
    <source>
        <dbReference type="Proteomes" id="UP001327459"/>
    </source>
</evidence>
<reference evidence="2 3" key="1">
    <citation type="submission" date="2023-11" db="EMBL/GenBank/DDBJ databases">
        <title>MicrobeMod: A computational toolkit for identifying prokaryotic methylation and restriction-modification with nanopore sequencing.</title>
        <authorList>
            <person name="Crits-Christoph A."/>
            <person name="Kang S.C."/>
            <person name="Lee H."/>
            <person name="Ostrov N."/>
        </authorList>
    </citation>
    <scope>NUCLEOTIDE SEQUENCE [LARGE SCALE GENOMIC DNA]</scope>
    <source>
        <strain evidence="2 3">ATCC 49870</strain>
    </source>
</reference>
<evidence type="ECO:0000256" key="1">
    <source>
        <dbReference type="SAM" id="Phobius"/>
    </source>
</evidence>
<protein>
    <submittedName>
        <fullName evidence="2">Uncharacterized protein</fullName>
    </submittedName>
</protein>
<keyword evidence="1" id="KW-0812">Transmembrane</keyword>
<proteinExistence type="predicted"/>
<name>A0ABZ0YXS0_9GAMM</name>
<gene>
    <name evidence="2" type="ORF">SR882_03465</name>
</gene>
<feature type="transmembrane region" description="Helical" evidence="1">
    <location>
        <begin position="58"/>
        <end position="84"/>
    </location>
</feature>
<keyword evidence="1" id="KW-1133">Transmembrane helix</keyword>
<keyword evidence="3" id="KW-1185">Reference proteome</keyword>
<feature type="transmembrane region" description="Helical" evidence="1">
    <location>
        <begin position="96"/>
        <end position="120"/>
    </location>
</feature>